<evidence type="ECO:0000313" key="1">
    <source>
        <dbReference type="EMBL" id="GME39443.1"/>
    </source>
</evidence>
<keyword evidence="1" id="KW-0687">Ribonucleoprotein</keyword>
<accession>A0ACB5SG47</accession>
<evidence type="ECO:0000313" key="2">
    <source>
        <dbReference type="Proteomes" id="UP001165186"/>
    </source>
</evidence>
<keyword evidence="1" id="KW-0689">Ribosomal protein</keyword>
<sequence length="315" mass="35020">MPPRISLPVRLRTPSVSSRTSPAVRAFSTTPTNYATTAAQRRRHQDPYAQAQAKARKDASLSRQAVLNEQRKQALGDPVRGITTPFVESFDTALPQQSTPTSKNYLNHFLRPHEVEAQLAISQRLATPTKLAEELPASVQEQANQVGRAKSKSQVEQEDANATAAIQRIVSLSNSNSKDRTRVNVQRCIATFGRHQTDKTLPPRPIAARMGDSAKVLGKVTKAPNPELYTRGGPDTGSSEVQIAILTAKIRTLANYLETRGKNDKVNKRNLRLLVHRRQKLLNYLRKKERGGPRWENLIKKLGLTEGSWKGEISL</sequence>
<dbReference type="EMBL" id="BSXG01000088">
    <property type="protein sequence ID" value="GME39443.1"/>
    <property type="molecule type" value="Genomic_DNA"/>
</dbReference>
<gene>
    <name evidence="1" type="primary">g2594</name>
    <name evidence="1" type="ORF">NpPPO83_00002594</name>
</gene>
<reference evidence="1" key="1">
    <citation type="submission" date="2024-09" db="EMBL/GenBank/DDBJ databases">
        <title>Draft Genome Sequences of Neofusicoccum parvum.</title>
        <authorList>
            <person name="Ashida A."/>
            <person name="Camagna M."/>
            <person name="Tanaka A."/>
            <person name="Takemoto D."/>
        </authorList>
    </citation>
    <scope>NUCLEOTIDE SEQUENCE</scope>
    <source>
        <strain evidence="1">PPO83</strain>
    </source>
</reference>
<protein>
    <submittedName>
        <fullName evidence="1">Ribosomal protein S15</fullName>
    </submittedName>
</protein>
<dbReference type="Proteomes" id="UP001165186">
    <property type="component" value="Unassembled WGS sequence"/>
</dbReference>
<name>A0ACB5SG47_9PEZI</name>
<comment type="caution">
    <text evidence="1">The sequence shown here is derived from an EMBL/GenBank/DDBJ whole genome shotgun (WGS) entry which is preliminary data.</text>
</comment>
<proteinExistence type="predicted"/>
<organism evidence="1 2">
    <name type="scientific">Neofusicoccum parvum</name>
    <dbReference type="NCBI Taxonomy" id="310453"/>
    <lineage>
        <taxon>Eukaryota</taxon>
        <taxon>Fungi</taxon>
        <taxon>Dikarya</taxon>
        <taxon>Ascomycota</taxon>
        <taxon>Pezizomycotina</taxon>
        <taxon>Dothideomycetes</taxon>
        <taxon>Dothideomycetes incertae sedis</taxon>
        <taxon>Botryosphaeriales</taxon>
        <taxon>Botryosphaeriaceae</taxon>
        <taxon>Neofusicoccum</taxon>
    </lineage>
</organism>
<keyword evidence="2" id="KW-1185">Reference proteome</keyword>